<proteinExistence type="predicted"/>
<dbReference type="Pfam" id="PF24681">
    <property type="entry name" value="Kelch_KLHDC2_KLHL20_DRC7"/>
    <property type="match status" value="1"/>
</dbReference>
<keyword evidence="1" id="KW-0880">Kelch repeat</keyword>
<dbReference type="PANTHER" id="PTHR46093:SF3">
    <property type="entry name" value="ACYL-COA-BINDING DOMAIN-CONTAINING PROTEIN 4"/>
    <property type="match status" value="1"/>
</dbReference>
<feature type="region of interest" description="Disordered" evidence="3">
    <location>
        <begin position="207"/>
        <end position="228"/>
    </location>
</feature>
<dbReference type="InterPro" id="IPR015915">
    <property type="entry name" value="Kelch-typ_b-propeller"/>
</dbReference>
<dbReference type="Proteomes" id="UP000649617">
    <property type="component" value="Unassembled WGS sequence"/>
</dbReference>
<evidence type="ECO:0000313" key="4">
    <source>
        <dbReference type="EMBL" id="CAE7463954.1"/>
    </source>
</evidence>
<dbReference type="AlphaFoldDB" id="A0A812S4N4"/>
<feature type="non-terminal residue" evidence="4">
    <location>
        <position position="228"/>
    </location>
</feature>
<reference evidence="4" key="1">
    <citation type="submission" date="2021-02" db="EMBL/GenBank/DDBJ databases">
        <authorList>
            <person name="Dougan E. K."/>
            <person name="Rhodes N."/>
            <person name="Thang M."/>
            <person name="Chan C."/>
        </authorList>
    </citation>
    <scope>NUCLEOTIDE SEQUENCE</scope>
</reference>
<evidence type="ECO:0000256" key="3">
    <source>
        <dbReference type="SAM" id="MobiDB-lite"/>
    </source>
</evidence>
<sequence length="228" mass="24585">EPLPPPRSKHSAVFDPTTRDLVVFGGALASGGFANDVWRLNLKDMKWAHFELEGSPPGRQGHSAVVDQEKGSMIVFGGLGSGSGPGLEYFNDVWALDLKTMTWAQLETEGPPSAREGHSAVVDQEKGSMILFGGAQGGMSGHANDLWALDLKTLKWAQLEPEGPPPARNSHAAVIDPENQSMIIFGGVNLNDLWMLDLTAMQWTQLEAEGPPPPRCNSGVFDQESRSL</sequence>
<keyword evidence="2" id="KW-0677">Repeat</keyword>
<evidence type="ECO:0000256" key="1">
    <source>
        <dbReference type="ARBA" id="ARBA00022441"/>
    </source>
</evidence>
<organism evidence="4 5">
    <name type="scientific">Symbiodinium pilosum</name>
    <name type="common">Dinoflagellate</name>
    <dbReference type="NCBI Taxonomy" id="2952"/>
    <lineage>
        <taxon>Eukaryota</taxon>
        <taxon>Sar</taxon>
        <taxon>Alveolata</taxon>
        <taxon>Dinophyceae</taxon>
        <taxon>Suessiales</taxon>
        <taxon>Symbiodiniaceae</taxon>
        <taxon>Symbiodinium</taxon>
    </lineage>
</organism>
<dbReference type="Gene3D" id="2.120.10.80">
    <property type="entry name" value="Kelch-type beta propeller"/>
    <property type="match status" value="2"/>
</dbReference>
<protein>
    <submittedName>
        <fullName evidence="4">DRC7 protein</fullName>
    </submittedName>
</protein>
<dbReference type="SUPFAM" id="SSF117281">
    <property type="entry name" value="Kelch motif"/>
    <property type="match status" value="1"/>
</dbReference>
<dbReference type="PANTHER" id="PTHR46093">
    <property type="entry name" value="ACYL-COA-BINDING DOMAIN-CONTAINING PROTEIN 5"/>
    <property type="match status" value="1"/>
</dbReference>
<accession>A0A812S4N4</accession>
<name>A0A812S4N4_SYMPI</name>
<keyword evidence="5" id="KW-1185">Reference proteome</keyword>
<dbReference type="OrthoDB" id="286745at2759"/>
<comment type="caution">
    <text evidence="4">The sequence shown here is derived from an EMBL/GenBank/DDBJ whole genome shotgun (WGS) entry which is preliminary data.</text>
</comment>
<dbReference type="EMBL" id="CAJNIZ010022758">
    <property type="protein sequence ID" value="CAE7463954.1"/>
    <property type="molecule type" value="Genomic_DNA"/>
</dbReference>
<evidence type="ECO:0000256" key="2">
    <source>
        <dbReference type="ARBA" id="ARBA00022737"/>
    </source>
</evidence>
<feature type="non-terminal residue" evidence="4">
    <location>
        <position position="1"/>
    </location>
</feature>
<gene>
    <name evidence="4" type="primary">DRC7</name>
    <name evidence="4" type="ORF">SPIL2461_LOCUS11628</name>
</gene>
<evidence type="ECO:0000313" key="5">
    <source>
        <dbReference type="Proteomes" id="UP000649617"/>
    </source>
</evidence>